<sequence length="629" mass="68844">MLTHSSVSTSCSYVSFGDDHVTPTFAARRRIIKALETLTTVDGLNEILKNLVVAKRGIFCTTPITLTDTGCDKICEYEFLETWDGGSHWHCQCCRSTVQESARLSYERQAMQVVQRLDATAFPDVEASGAASHARGVYASFLVDFTRKHGCARWPTWRVVRDIIKPATADTCCRFVELPDMAGSGVVGPAEVFASHCWGSPWGDLVAAVTFKAHPSRRVWCDVFAVRQWPGNGADLDFSLVIKRCKGLILAFTNPPENFLNLMEGRVTEDCGEDDGEYLDRERKQARLLAMPLETRSKLPFLRIWCVAELFAAVQADVAVVVMAGVHKRPCGVLDHTHDSVHDFGFEYIDLYVLDAIEQTLDVSKAESAVEADRVRILAELEAACGSNVVNEVVRDAIGASYKIHGSPELAALAFGERYALEQPGFDPNRILADSNLSLLSLAASAGYVSAIRLLLDAGADPNQRDADFREFTPALHAELRGYKKVADLLYLHMDPTVALFAAAQGGRTKHVKGMLQAGADVHIVGAHNPLWAAVGQPEDDLPMPVESVILILGAGADPNGLGTWDEMPLTRAARQGREEICKVLVEAGANVALKDEWGDTAADHADKKGYTQLAHWLKQKQDNEASVR</sequence>
<feature type="repeat" description="ANK" evidence="3">
    <location>
        <begin position="565"/>
        <end position="597"/>
    </location>
</feature>
<comment type="caution">
    <text evidence="4">The sequence shown here is derived from an EMBL/GenBank/DDBJ whole genome shotgun (WGS) entry which is preliminary data.</text>
</comment>
<dbReference type="InterPro" id="IPR036770">
    <property type="entry name" value="Ankyrin_rpt-contain_sf"/>
</dbReference>
<protein>
    <submittedName>
        <fullName evidence="4">Uncharacterized protein</fullName>
    </submittedName>
</protein>
<dbReference type="Pfam" id="PF00023">
    <property type="entry name" value="Ank"/>
    <property type="match status" value="1"/>
</dbReference>
<dbReference type="PROSITE" id="PS50088">
    <property type="entry name" value="ANK_REPEAT"/>
    <property type="match status" value="2"/>
</dbReference>
<evidence type="ECO:0000256" key="3">
    <source>
        <dbReference type="PROSITE-ProRule" id="PRU00023"/>
    </source>
</evidence>
<keyword evidence="5" id="KW-1185">Reference proteome</keyword>
<keyword evidence="2 3" id="KW-0040">ANK repeat</keyword>
<evidence type="ECO:0000313" key="4">
    <source>
        <dbReference type="EMBL" id="KAK3257919.1"/>
    </source>
</evidence>
<proteinExistence type="predicted"/>
<dbReference type="AlphaFoldDB" id="A0AAE0FDU1"/>
<dbReference type="SUPFAM" id="SSF48403">
    <property type="entry name" value="Ankyrin repeat"/>
    <property type="match status" value="1"/>
</dbReference>
<dbReference type="Proteomes" id="UP001190700">
    <property type="component" value="Unassembled WGS sequence"/>
</dbReference>
<evidence type="ECO:0000313" key="5">
    <source>
        <dbReference type="Proteomes" id="UP001190700"/>
    </source>
</evidence>
<dbReference type="Gene3D" id="1.25.40.20">
    <property type="entry name" value="Ankyrin repeat-containing domain"/>
    <property type="match status" value="2"/>
</dbReference>
<organism evidence="4 5">
    <name type="scientific">Cymbomonas tetramitiformis</name>
    <dbReference type="NCBI Taxonomy" id="36881"/>
    <lineage>
        <taxon>Eukaryota</taxon>
        <taxon>Viridiplantae</taxon>
        <taxon>Chlorophyta</taxon>
        <taxon>Pyramimonadophyceae</taxon>
        <taxon>Pyramimonadales</taxon>
        <taxon>Pyramimonadaceae</taxon>
        <taxon>Cymbomonas</taxon>
    </lineage>
</organism>
<feature type="repeat" description="ANK" evidence="3">
    <location>
        <begin position="435"/>
        <end position="467"/>
    </location>
</feature>
<keyword evidence="1" id="KW-0677">Repeat</keyword>
<dbReference type="EMBL" id="LGRX02019972">
    <property type="protein sequence ID" value="KAK3257919.1"/>
    <property type="molecule type" value="Genomic_DNA"/>
</dbReference>
<evidence type="ECO:0000256" key="1">
    <source>
        <dbReference type="ARBA" id="ARBA00022737"/>
    </source>
</evidence>
<dbReference type="InterPro" id="IPR002110">
    <property type="entry name" value="Ankyrin_rpt"/>
</dbReference>
<gene>
    <name evidence="4" type="ORF">CYMTET_33010</name>
</gene>
<dbReference type="Pfam" id="PF13637">
    <property type="entry name" value="Ank_4"/>
    <property type="match status" value="1"/>
</dbReference>
<accession>A0AAE0FDU1</accession>
<evidence type="ECO:0000256" key="2">
    <source>
        <dbReference type="ARBA" id="ARBA00023043"/>
    </source>
</evidence>
<reference evidence="4 5" key="1">
    <citation type="journal article" date="2015" name="Genome Biol. Evol.">
        <title>Comparative Genomics of a Bacterivorous Green Alga Reveals Evolutionary Causalities and Consequences of Phago-Mixotrophic Mode of Nutrition.</title>
        <authorList>
            <person name="Burns J.A."/>
            <person name="Paasch A."/>
            <person name="Narechania A."/>
            <person name="Kim E."/>
        </authorList>
    </citation>
    <scope>NUCLEOTIDE SEQUENCE [LARGE SCALE GENOMIC DNA]</scope>
    <source>
        <strain evidence="4 5">PLY_AMNH</strain>
    </source>
</reference>
<dbReference type="PROSITE" id="PS50297">
    <property type="entry name" value="ANK_REP_REGION"/>
    <property type="match status" value="2"/>
</dbReference>
<name>A0AAE0FDU1_9CHLO</name>
<dbReference type="PANTHER" id="PTHR24171:SF10">
    <property type="entry name" value="ANKYRIN REPEAT DOMAIN-CONTAINING PROTEIN 29-LIKE"/>
    <property type="match status" value="1"/>
</dbReference>
<dbReference type="PANTHER" id="PTHR24171">
    <property type="entry name" value="ANKYRIN REPEAT DOMAIN-CONTAINING PROTEIN 39-RELATED"/>
    <property type="match status" value="1"/>
</dbReference>
<dbReference type="SMART" id="SM00248">
    <property type="entry name" value="ANK"/>
    <property type="match status" value="3"/>
</dbReference>